<name>A0A6G1EE32_9ORYZ</name>
<feature type="region of interest" description="Disordered" evidence="1">
    <location>
        <begin position="1"/>
        <end position="29"/>
    </location>
</feature>
<feature type="compositionally biased region" description="Polar residues" evidence="1">
    <location>
        <begin position="152"/>
        <end position="172"/>
    </location>
</feature>
<evidence type="ECO:0000256" key="1">
    <source>
        <dbReference type="SAM" id="MobiDB-lite"/>
    </source>
</evidence>
<dbReference type="EMBL" id="SPHZ02000003">
    <property type="protein sequence ID" value="KAF0923038.1"/>
    <property type="molecule type" value="Genomic_DNA"/>
</dbReference>
<organism evidence="2 3">
    <name type="scientific">Oryza meyeriana var. granulata</name>
    <dbReference type="NCBI Taxonomy" id="110450"/>
    <lineage>
        <taxon>Eukaryota</taxon>
        <taxon>Viridiplantae</taxon>
        <taxon>Streptophyta</taxon>
        <taxon>Embryophyta</taxon>
        <taxon>Tracheophyta</taxon>
        <taxon>Spermatophyta</taxon>
        <taxon>Magnoliopsida</taxon>
        <taxon>Liliopsida</taxon>
        <taxon>Poales</taxon>
        <taxon>Poaceae</taxon>
        <taxon>BOP clade</taxon>
        <taxon>Oryzoideae</taxon>
        <taxon>Oryzeae</taxon>
        <taxon>Oryzinae</taxon>
        <taxon>Oryza</taxon>
        <taxon>Oryza meyeriana</taxon>
    </lineage>
</organism>
<keyword evidence="3" id="KW-1185">Reference proteome</keyword>
<comment type="caution">
    <text evidence="2">The sequence shown here is derived from an EMBL/GenBank/DDBJ whole genome shotgun (WGS) entry which is preliminary data.</text>
</comment>
<feature type="region of interest" description="Disordered" evidence="1">
    <location>
        <begin position="143"/>
        <end position="195"/>
    </location>
</feature>
<feature type="compositionally biased region" description="Low complexity" evidence="1">
    <location>
        <begin position="1"/>
        <end position="28"/>
    </location>
</feature>
<gene>
    <name evidence="2" type="ORF">E2562_003275</name>
</gene>
<evidence type="ECO:0000313" key="2">
    <source>
        <dbReference type="EMBL" id="KAF0923038.1"/>
    </source>
</evidence>
<reference evidence="2 3" key="1">
    <citation type="submission" date="2019-11" db="EMBL/GenBank/DDBJ databases">
        <title>Whole genome sequence of Oryza granulata.</title>
        <authorList>
            <person name="Li W."/>
        </authorList>
    </citation>
    <scope>NUCLEOTIDE SEQUENCE [LARGE SCALE GENOMIC DNA]</scope>
    <source>
        <strain evidence="3">cv. Menghai</strain>
        <tissue evidence="2">Leaf</tissue>
    </source>
</reference>
<proteinExistence type="predicted"/>
<dbReference type="AlphaFoldDB" id="A0A6G1EE32"/>
<dbReference type="Proteomes" id="UP000479710">
    <property type="component" value="Unassembled WGS sequence"/>
</dbReference>
<feature type="compositionally biased region" description="Basic residues" evidence="1">
    <location>
        <begin position="185"/>
        <end position="195"/>
    </location>
</feature>
<evidence type="ECO:0000313" key="3">
    <source>
        <dbReference type="Proteomes" id="UP000479710"/>
    </source>
</evidence>
<protein>
    <submittedName>
        <fullName evidence="2">Uncharacterized protein</fullName>
    </submittedName>
</protein>
<accession>A0A6G1EE32</accession>
<sequence length="195" mass="21354">MFAVVPRSSFHSRPPPSSFHARPPSSSADSAWCTVHVAPRRPVRMAPLVAAAPCAWPRRPVRMHPHPPAPALVASRLTLASCYCYASHSQAQWESLLLLECWLLLLRQGRRTAGAREIAAEVAPAAALRLPSPLAAAAAAVTRQDRPPRMTQPKQPTNCRPSRVLASQQENKQVVHISHLSKQQASHRQHAASHE</sequence>